<dbReference type="InterPro" id="IPR041489">
    <property type="entry name" value="PDZ_6"/>
</dbReference>
<organism evidence="9 10">
    <name type="scientific">Nannochloropsis salina CCMP1776</name>
    <dbReference type="NCBI Taxonomy" id="1027361"/>
    <lineage>
        <taxon>Eukaryota</taxon>
        <taxon>Sar</taxon>
        <taxon>Stramenopiles</taxon>
        <taxon>Ochrophyta</taxon>
        <taxon>Eustigmatophyceae</taxon>
        <taxon>Eustigmatales</taxon>
        <taxon>Monodopsidaceae</taxon>
        <taxon>Microchloropsis</taxon>
        <taxon>Microchloropsis salina</taxon>
    </lineage>
</organism>
<evidence type="ECO:0000259" key="8">
    <source>
        <dbReference type="SMART" id="SM00245"/>
    </source>
</evidence>
<keyword evidence="3" id="KW-0378">Hydrolase</keyword>
<evidence type="ECO:0000256" key="1">
    <source>
        <dbReference type="ARBA" id="ARBA00009179"/>
    </source>
</evidence>
<dbReference type="SMART" id="SM00228">
    <property type="entry name" value="PDZ"/>
    <property type="match status" value="1"/>
</dbReference>
<dbReference type="GO" id="GO:0004175">
    <property type="term" value="F:endopeptidase activity"/>
    <property type="evidence" value="ECO:0007669"/>
    <property type="project" value="TreeGrafter"/>
</dbReference>
<accession>A0A4D9CPV8</accession>
<comment type="caution">
    <text evidence="9">The sequence shown here is derived from an EMBL/GenBank/DDBJ whole genome shotgun (WGS) entry which is preliminary data.</text>
</comment>
<dbReference type="Pfam" id="PF17820">
    <property type="entry name" value="PDZ_6"/>
    <property type="match status" value="1"/>
</dbReference>
<reference evidence="9 10" key="1">
    <citation type="submission" date="2019-01" db="EMBL/GenBank/DDBJ databases">
        <title>Nuclear Genome Assembly of the Microalgal Biofuel strain Nannochloropsis salina CCMP1776.</title>
        <authorList>
            <person name="Hovde B."/>
        </authorList>
    </citation>
    <scope>NUCLEOTIDE SEQUENCE [LARGE SCALE GENOMIC DNA]</scope>
    <source>
        <strain evidence="9 10">CCMP1776</strain>
    </source>
</reference>
<protein>
    <recommendedName>
        <fullName evidence="11">PDZ domain-containing protein</fullName>
    </recommendedName>
</protein>
<dbReference type="SUPFAM" id="SSF52096">
    <property type="entry name" value="ClpP/crotonase"/>
    <property type="match status" value="1"/>
</dbReference>
<feature type="region of interest" description="Disordered" evidence="5">
    <location>
        <begin position="259"/>
        <end position="303"/>
    </location>
</feature>
<dbReference type="Gene3D" id="3.30.750.44">
    <property type="match status" value="1"/>
</dbReference>
<feature type="domain" description="PDZ" evidence="7">
    <location>
        <begin position="340"/>
        <end position="419"/>
    </location>
</feature>
<dbReference type="AlphaFoldDB" id="A0A4D9CPV8"/>
<dbReference type="SUPFAM" id="SSF50156">
    <property type="entry name" value="PDZ domain-like"/>
    <property type="match status" value="1"/>
</dbReference>
<feature type="compositionally biased region" description="Low complexity" evidence="5">
    <location>
        <begin position="270"/>
        <end position="283"/>
    </location>
</feature>
<evidence type="ECO:0000313" key="9">
    <source>
        <dbReference type="EMBL" id="TFJ81160.1"/>
    </source>
</evidence>
<sequence>MTMLLPRPWLRSLLVWVLWVGTAAAFTRFDRARAPTFPRRLTTLRGFSPAPPPTRRLATESEQDPVQTSRFHSPLLITLVFQTVNRLTLPLCSLVCSILPSSTLALSLPASAGATGTATSSVYQASSSRGTDIDTTLLLSPRIAARGSGQTYSQAMASADARRIHDVNKAFARHVWATIGLSFYDKSGGGVLGGRGGHDPGWERVWAAANRLGEGGAGGGRGFDSVEGTREVIRYMVRELKDEYSAYLAPREMRGLSRWSPRSSYRLDRTPSPTASPTGTSGPRRAQTIRSSKEDKADGTSSLTASVGMQLEPAIYCPPATTLLPQYDARTDEYAYPSLPPSPFPLGSPHPYARPCAVVAGVLPNSPAEEAGIRIGDRLSRIGHVRTENAGWDRDGALENTLLQGREGTSVQVEVLRSLEEGGREGGRGGQGRREVRVPLTLRRRSFAAHKYPALRVQSLLDAEGRRISYIRLHRFDAQATDQLRSVLFAEERVGAAGYVIDLRNNMGGVFQEGLKMATLFLPDPKAVLCFTMDAWGGYSPHLAEEYDTSTALPVTGSARGGAHPGLGLLGASGKEWRPLVARTKPVAVLVNKGSASSSETFAAALHDNGRAWLVGERTFGKSLIQHLFSLPDGGVLKLTVAEYLTPHQRHLARVRLPGPTRGRSVSATTFNAGLEPDLPVADSTPRPNTLDDRALTKAMDLLMQQPFPSGRGEREGDTGGERGRGGGTRNF</sequence>
<dbReference type="InterPro" id="IPR004447">
    <property type="entry name" value="Peptidase_S41A"/>
</dbReference>
<dbReference type="GO" id="GO:0008236">
    <property type="term" value="F:serine-type peptidase activity"/>
    <property type="evidence" value="ECO:0007669"/>
    <property type="project" value="UniProtKB-KW"/>
</dbReference>
<keyword evidence="6" id="KW-0732">Signal</keyword>
<dbReference type="Proteomes" id="UP000355283">
    <property type="component" value="Unassembled WGS sequence"/>
</dbReference>
<dbReference type="GO" id="GO:0006508">
    <property type="term" value="P:proteolysis"/>
    <property type="evidence" value="ECO:0007669"/>
    <property type="project" value="UniProtKB-KW"/>
</dbReference>
<dbReference type="EMBL" id="SDOX01000140">
    <property type="protein sequence ID" value="TFJ81160.1"/>
    <property type="molecule type" value="Genomic_DNA"/>
</dbReference>
<dbReference type="CDD" id="cd07560">
    <property type="entry name" value="Peptidase_S41_CPP"/>
    <property type="match status" value="1"/>
</dbReference>
<dbReference type="SMART" id="SM00245">
    <property type="entry name" value="TSPc"/>
    <property type="match status" value="1"/>
</dbReference>
<dbReference type="OrthoDB" id="43580at2759"/>
<evidence type="ECO:0000259" key="7">
    <source>
        <dbReference type="SMART" id="SM00228"/>
    </source>
</evidence>
<keyword evidence="2" id="KW-0645">Protease</keyword>
<feature type="chain" id="PRO_5020036998" description="PDZ domain-containing protein" evidence="6">
    <location>
        <begin position="26"/>
        <end position="732"/>
    </location>
</feature>
<keyword evidence="4" id="KW-0720">Serine protease</keyword>
<evidence type="ECO:0000256" key="3">
    <source>
        <dbReference type="ARBA" id="ARBA00022801"/>
    </source>
</evidence>
<evidence type="ECO:0000256" key="2">
    <source>
        <dbReference type="ARBA" id="ARBA00022670"/>
    </source>
</evidence>
<feature type="domain" description="Tail specific protease" evidence="8">
    <location>
        <begin position="435"/>
        <end position="682"/>
    </location>
</feature>
<name>A0A4D9CPV8_9STRA</name>
<dbReference type="Gene3D" id="3.90.226.10">
    <property type="entry name" value="2-enoyl-CoA Hydratase, Chain A, domain 1"/>
    <property type="match status" value="2"/>
</dbReference>
<gene>
    <name evidence="9" type="ORF">NSK_007504</name>
</gene>
<dbReference type="InterPro" id="IPR001478">
    <property type="entry name" value="PDZ"/>
</dbReference>
<evidence type="ECO:0000256" key="6">
    <source>
        <dbReference type="SAM" id="SignalP"/>
    </source>
</evidence>
<feature type="compositionally biased region" description="Basic and acidic residues" evidence="5">
    <location>
        <begin position="712"/>
        <end position="725"/>
    </location>
</feature>
<dbReference type="InterPro" id="IPR005151">
    <property type="entry name" value="Tail-specific_protease"/>
</dbReference>
<feature type="region of interest" description="Disordered" evidence="5">
    <location>
        <begin position="705"/>
        <end position="732"/>
    </location>
</feature>
<evidence type="ECO:0000313" key="10">
    <source>
        <dbReference type="Proteomes" id="UP000355283"/>
    </source>
</evidence>
<dbReference type="PANTHER" id="PTHR32060:SF22">
    <property type="entry name" value="CARBOXYL-TERMINAL-PROCESSING PEPTIDASE 3, CHLOROPLASTIC"/>
    <property type="match status" value="1"/>
</dbReference>
<dbReference type="InterPro" id="IPR029045">
    <property type="entry name" value="ClpP/crotonase-like_dom_sf"/>
</dbReference>
<evidence type="ECO:0000256" key="4">
    <source>
        <dbReference type="ARBA" id="ARBA00022825"/>
    </source>
</evidence>
<feature type="signal peptide" evidence="6">
    <location>
        <begin position="1"/>
        <end position="25"/>
    </location>
</feature>
<feature type="region of interest" description="Disordered" evidence="5">
    <location>
        <begin position="42"/>
        <end position="64"/>
    </location>
</feature>
<comment type="similarity">
    <text evidence="1">Belongs to the peptidase S41A family.</text>
</comment>
<evidence type="ECO:0000256" key="5">
    <source>
        <dbReference type="SAM" id="MobiDB-lite"/>
    </source>
</evidence>
<dbReference type="InterPro" id="IPR036034">
    <property type="entry name" value="PDZ_sf"/>
</dbReference>
<evidence type="ECO:0008006" key="11">
    <source>
        <dbReference type="Google" id="ProtNLM"/>
    </source>
</evidence>
<dbReference type="Gene3D" id="2.30.42.10">
    <property type="match status" value="1"/>
</dbReference>
<dbReference type="Pfam" id="PF03572">
    <property type="entry name" value="Peptidase_S41"/>
    <property type="match status" value="1"/>
</dbReference>
<proteinExistence type="inferred from homology"/>
<dbReference type="PANTHER" id="PTHR32060">
    <property type="entry name" value="TAIL-SPECIFIC PROTEASE"/>
    <property type="match status" value="1"/>
</dbReference>
<keyword evidence="10" id="KW-1185">Reference proteome</keyword>